<reference evidence="1" key="1">
    <citation type="journal article" date="2014" name="Int. J. Syst. Evol. Microbiol.">
        <title>Complete genome sequence of Corynebacterium casei LMG S-19264T (=DSM 44701T), isolated from a smear-ripened cheese.</title>
        <authorList>
            <consortium name="US DOE Joint Genome Institute (JGI-PGF)"/>
            <person name="Walter F."/>
            <person name="Albersmeier A."/>
            <person name="Kalinowski J."/>
            <person name="Ruckert C."/>
        </authorList>
    </citation>
    <scope>NUCLEOTIDE SEQUENCE</scope>
    <source>
        <strain evidence="1">NBRC 112290</strain>
    </source>
</reference>
<name>A0AA37XGK5_9MICO</name>
<evidence type="ECO:0000313" key="1">
    <source>
        <dbReference type="EMBL" id="GMA32926.1"/>
    </source>
</evidence>
<keyword evidence="2" id="KW-1185">Reference proteome</keyword>
<gene>
    <name evidence="1" type="ORF">GCM10025875_29180</name>
</gene>
<proteinExistence type="predicted"/>
<sequence>MAVAGDDPDQLIHADLAGNVLIDGAGAAVVIDVAPAWRPQRWAEAVCVLDSVMWHGAAPTALDKWRTGVEREAMLRALAFRLLADDPVAPERYRPALKALGVVGPRGLARAGSGVTA</sequence>
<dbReference type="Proteomes" id="UP001157161">
    <property type="component" value="Unassembled WGS sequence"/>
</dbReference>
<evidence type="ECO:0000313" key="2">
    <source>
        <dbReference type="Proteomes" id="UP001157161"/>
    </source>
</evidence>
<organism evidence="1 2">
    <name type="scientific">Litorihabitans aurantiacus</name>
    <dbReference type="NCBI Taxonomy" id="1930061"/>
    <lineage>
        <taxon>Bacteria</taxon>
        <taxon>Bacillati</taxon>
        <taxon>Actinomycetota</taxon>
        <taxon>Actinomycetes</taxon>
        <taxon>Micrococcales</taxon>
        <taxon>Beutenbergiaceae</taxon>
        <taxon>Litorihabitans</taxon>
    </lineage>
</organism>
<dbReference type="AlphaFoldDB" id="A0AA37XGK5"/>
<accession>A0AA37XGK5</accession>
<protein>
    <submittedName>
        <fullName evidence="1">Uncharacterized protein</fullName>
    </submittedName>
</protein>
<reference evidence="1" key="2">
    <citation type="submission" date="2023-02" db="EMBL/GenBank/DDBJ databases">
        <authorList>
            <person name="Sun Q."/>
            <person name="Mori K."/>
        </authorList>
    </citation>
    <scope>NUCLEOTIDE SEQUENCE</scope>
    <source>
        <strain evidence="1">NBRC 112290</strain>
    </source>
</reference>
<dbReference type="EMBL" id="BSUM01000001">
    <property type="protein sequence ID" value="GMA32926.1"/>
    <property type="molecule type" value="Genomic_DNA"/>
</dbReference>
<comment type="caution">
    <text evidence="1">The sequence shown here is derived from an EMBL/GenBank/DDBJ whole genome shotgun (WGS) entry which is preliminary data.</text>
</comment>